<proteinExistence type="predicted"/>
<dbReference type="EMBL" id="JBHLYW010000003">
    <property type="protein sequence ID" value="MFC0075825.1"/>
    <property type="molecule type" value="Genomic_DNA"/>
</dbReference>
<dbReference type="Proteomes" id="UP001589734">
    <property type="component" value="Unassembled WGS sequence"/>
</dbReference>
<reference evidence="1 2" key="1">
    <citation type="submission" date="2024-09" db="EMBL/GenBank/DDBJ databases">
        <authorList>
            <person name="Sun Q."/>
            <person name="Mori K."/>
        </authorList>
    </citation>
    <scope>NUCLEOTIDE SEQUENCE [LARGE SCALE GENOMIC DNA]</scope>
    <source>
        <strain evidence="1 2">CGMCC 1.12926</strain>
    </source>
</reference>
<keyword evidence="2" id="KW-1185">Reference proteome</keyword>
<dbReference type="Pfam" id="PF13578">
    <property type="entry name" value="Methyltransf_24"/>
    <property type="match status" value="1"/>
</dbReference>
<keyword evidence="1" id="KW-0489">Methyltransferase</keyword>
<evidence type="ECO:0000313" key="1">
    <source>
        <dbReference type="EMBL" id="MFC0075825.1"/>
    </source>
</evidence>
<dbReference type="GO" id="GO:0008168">
    <property type="term" value="F:methyltransferase activity"/>
    <property type="evidence" value="ECO:0007669"/>
    <property type="project" value="UniProtKB-KW"/>
</dbReference>
<gene>
    <name evidence="1" type="ORF">ACFFLS_02140</name>
</gene>
<evidence type="ECO:0000313" key="2">
    <source>
        <dbReference type="Proteomes" id="UP001589734"/>
    </source>
</evidence>
<dbReference type="InterPro" id="IPR029063">
    <property type="entry name" value="SAM-dependent_MTases_sf"/>
</dbReference>
<protein>
    <submittedName>
        <fullName evidence="1">Class I SAM-dependent methyltransferase</fullName>
        <ecNumber evidence="1">2.1.1.-</ecNumber>
    </submittedName>
</protein>
<dbReference type="RefSeq" id="WP_379683474.1">
    <property type="nucleotide sequence ID" value="NZ_JBHLYW010000003.1"/>
</dbReference>
<dbReference type="GO" id="GO:0032259">
    <property type="term" value="P:methylation"/>
    <property type="evidence" value="ECO:0007669"/>
    <property type="project" value="UniProtKB-KW"/>
</dbReference>
<dbReference type="EC" id="2.1.1.-" evidence="1"/>
<name>A0ABV6BK59_9FLAO</name>
<organism evidence="1 2">
    <name type="scientific">Flavobacterium procerum</name>
    <dbReference type="NCBI Taxonomy" id="1455569"/>
    <lineage>
        <taxon>Bacteria</taxon>
        <taxon>Pseudomonadati</taxon>
        <taxon>Bacteroidota</taxon>
        <taxon>Flavobacteriia</taxon>
        <taxon>Flavobacteriales</taxon>
        <taxon>Flavobacteriaceae</taxon>
        <taxon>Flavobacterium</taxon>
    </lineage>
</organism>
<dbReference type="SUPFAM" id="SSF53335">
    <property type="entry name" value="S-adenosyl-L-methionine-dependent methyltransferases"/>
    <property type="match status" value="1"/>
</dbReference>
<dbReference type="Gene3D" id="3.40.50.150">
    <property type="entry name" value="Vaccinia Virus protein VP39"/>
    <property type="match status" value="1"/>
</dbReference>
<sequence length="245" mass="28116">MSILSKLKYFIKNSNKKNLELNNHSKKSDDVYSMAILQPLLEDLPYLPFNGGALRPVCITYILNEIIINQRKMILEFGSGLSTLLMARLIKRNNINAKIYSVEHNQSWAAIIEDYLKKENLLEFVTIIRADLKEIGTSSFGNLNWYDLNAISSVINNEKFDLIIVDGPPANTEKIKFSRFPAFESLSNNFANDFCLLLDDANREGEKEIIKFYRNKNKEIYFSVVSNTLAVFRTSTGFNPIPIHY</sequence>
<accession>A0ABV6BK59</accession>
<keyword evidence="1" id="KW-0808">Transferase</keyword>
<comment type="caution">
    <text evidence="1">The sequence shown here is derived from an EMBL/GenBank/DDBJ whole genome shotgun (WGS) entry which is preliminary data.</text>
</comment>